<name>A0ABN7SQP9_OIKDI</name>
<dbReference type="Proteomes" id="UP001158576">
    <property type="component" value="Chromosome YSR"/>
</dbReference>
<proteinExistence type="predicted"/>
<dbReference type="EMBL" id="OU015570">
    <property type="protein sequence ID" value="CAG5101548.1"/>
    <property type="molecule type" value="Genomic_DNA"/>
</dbReference>
<gene>
    <name evidence="1" type="ORF">OKIOD_LOCUS8756</name>
</gene>
<keyword evidence="2" id="KW-1185">Reference proteome</keyword>
<evidence type="ECO:0000313" key="1">
    <source>
        <dbReference type="EMBL" id="CAG5101548.1"/>
    </source>
</evidence>
<accession>A0ABN7SQP9</accession>
<organism evidence="1 2">
    <name type="scientific">Oikopleura dioica</name>
    <name type="common">Tunicate</name>
    <dbReference type="NCBI Taxonomy" id="34765"/>
    <lineage>
        <taxon>Eukaryota</taxon>
        <taxon>Metazoa</taxon>
        <taxon>Chordata</taxon>
        <taxon>Tunicata</taxon>
        <taxon>Appendicularia</taxon>
        <taxon>Copelata</taxon>
        <taxon>Oikopleuridae</taxon>
        <taxon>Oikopleura</taxon>
    </lineage>
</organism>
<evidence type="ECO:0000313" key="2">
    <source>
        <dbReference type="Proteomes" id="UP001158576"/>
    </source>
</evidence>
<sequence length="90" mass="10159">MNTHLDMLRCSTKLYGHEPTSRFGLQGAIERTLHPGLSWLGKSAHVKLNEKKISEDDQIDYDINMTMDYDKDVTASIIKHESIGVIAKAE</sequence>
<reference evidence="1 2" key="1">
    <citation type="submission" date="2021-04" db="EMBL/GenBank/DDBJ databases">
        <authorList>
            <person name="Bliznina A."/>
        </authorList>
    </citation>
    <scope>NUCLEOTIDE SEQUENCE [LARGE SCALE GENOMIC DNA]</scope>
</reference>
<protein>
    <submittedName>
        <fullName evidence="1">Oidioi.mRNA.OKI2018_I69.YSR.g17198.t1.cds</fullName>
    </submittedName>
</protein>